<proteinExistence type="inferred from homology"/>
<dbReference type="InterPro" id="IPR001015">
    <property type="entry name" value="Ferrochelatase"/>
</dbReference>
<comment type="similarity">
    <text evidence="1 7 8">Belongs to the ferrochelatase family.</text>
</comment>
<comment type="subcellular location">
    <subcellularLocation>
        <location evidence="7">Cytoplasm</location>
    </subcellularLocation>
</comment>
<dbReference type="HAMAP" id="MF_00323">
    <property type="entry name" value="Ferrochelatase"/>
    <property type="match status" value="1"/>
</dbReference>
<evidence type="ECO:0000256" key="1">
    <source>
        <dbReference type="ARBA" id="ARBA00007718"/>
    </source>
</evidence>
<dbReference type="InterPro" id="IPR033659">
    <property type="entry name" value="Ferrochelatase_N"/>
</dbReference>
<dbReference type="AlphaFoldDB" id="A0A1I7MXN8"/>
<keyword evidence="5 7" id="KW-0627">Porphyrin biosynthesis</keyword>
<dbReference type="CDD" id="cd03411">
    <property type="entry name" value="Ferrochelatase_N"/>
    <property type="match status" value="1"/>
</dbReference>
<comment type="catalytic activity">
    <reaction evidence="7">
        <text>heme b + 2 H(+) = protoporphyrin IX + Fe(2+)</text>
        <dbReference type="Rhea" id="RHEA:22584"/>
        <dbReference type="ChEBI" id="CHEBI:15378"/>
        <dbReference type="ChEBI" id="CHEBI:29033"/>
        <dbReference type="ChEBI" id="CHEBI:57306"/>
        <dbReference type="ChEBI" id="CHEBI:60344"/>
        <dbReference type="EC" id="4.98.1.1"/>
    </reaction>
</comment>
<dbReference type="PANTHER" id="PTHR11108:SF1">
    <property type="entry name" value="FERROCHELATASE, MITOCHONDRIAL"/>
    <property type="match status" value="1"/>
</dbReference>
<dbReference type="EC" id="4.98.1.1" evidence="7"/>
<evidence type="ECO:0000256" key="8">
    <source>
        <dbReference type="RuleBase" id="RU004185"/>
    </source>
</evidence>
<evidence type="ECO:0000256" key="3">
    <source>
        <dbReference type="ARBA" id="ARBA00023133"/>
    </source>
</evidence>
<organism evidence="9 10">
    <name type="scientific">Thermoflavifilum thermophilum</name>
    <dbReference type="NCBI Taxonomy" id="1393122"/>
    <lineage>
        <taxon>Bacteria</taxon>
        <taxon>Pseudomonadati</taxon>
        <taxon>Bacteroidota</taxon>
        <taxon>Chitinophagia</taxon>
        <taxon>Chitinophagales</taxon>
        <taxon>Chitinophagaceae</taxon>
        <taxon>Thermoflavifilum</taxon>
    </lineage>
</organism>
<accession>A0A1I7MXN8</accession>
<dbReference type="InterPro" id="IPR033644">
    <property type="entry name" value="Ferrochelatase_C"/>
</dbReference>
<feature type="binding site" evidence="7">
    <location>
        <position position="194"/>
    </location>
    <ligand>
        <name>Fe(2+)</name>
        <dbReference type="ChEBI" id="CHEBI:29033"/>
    </ligand>
</feature>
<evidence type="ECO:0000313" key="9">
    <source>
        <dbReference type="EMBL" id="SFV27138.1"/>
    </source>
</evidence>
<dbReference type="Proteomes" id="UP000199537">
    <property type="component" value="Unassembled WGS sequence"/>
</dbReference>
<dbReference type="GO" id="GO:0004325">
    <property type="term" value="F:ferrochelatase activity"/>
    <property type="evidence" value="ECO:0007669"/>
    <property type="project" value="UniProtKB-UniRule"/>
</dbReference>
<sequence length="359" mass="41553">MADTSVTRAVLLMNLGSPSSLQVKDVKTYLHEFLMDKRVIDYPYLFRKLLVDGIIVPFRAPRSAEAYGRIWWEEGSPLIVITKQLVAALSARVHVPVQWCMRYGMPRPDVAMDTLAQQYPNLQEVLLIPLYPHYAMSSYETAVVYAQHWHRKKRYPFRLAVLKPFYDDADYIQVLSAHIQNFLKPDYHLLFSYHGVPERHIRKSDITKQHCLQRTDCCEVPSPAHAFCYRHQVMVTTRLVAHRLGLGTDQYELSFQSRLGRDPWLKPYTAQRLQQLPAEGKKRLLVVCPAFVSDCLETLEEIDQEGRKTFLESGGESFEMIPCLNTIPSWIALLQKWIDQFVSGDQTMLWNAQPIKQAV</sequence>
<keyword evidence="10" id="KW-1185">Reference proteome</keyword>
<keyword evidence="7" id="KW-0479">Metal-binding</keyword>
<dbReference type="PANTHER" id="PTHR11108">
    <property type="entry name" value="FERROCHELATASE"/>
    <property type="match status" value="1"/>
</dbReference>
<dbReference type="UniPathway" id="UPA00252">
    <property type="reaction ID" value="UER00325"/>
</dbReference>
<comment type="catalytic activity">
    <reaction evidence="6">
        <text>Fe-coproporphyrin III + 2 H(+) = coproporphyrin III + Fe(2+)</text>
        <dbReference type="Rhea" id="RHEA:49572"/>
        <dbReference type="ChEBI" id="CHEBI:15378"/>
        <dbReference type="ChEBI" id="CHEBI:29033"/>
        <dbReference type="ChEBI" id="CHEBI:68438"/>
        <dbReference type="ChEBI" id="CHEBI:131725"/>
        <dbReference type="EC" id="4.99.1.9"/>
    </reaction>
    <physiologicalReaction direction="right-to-left" evidence="6">
        <dbReference type="Rhea" id="RHEA:49574"/>
    </physiologicalReaction>
</comment>
<keyword evidence="4 7" id="KW-0456">Lyase</keyword>
<dbReference type="Pfam" id="PF00762">
    <property type="entry name" value="Ferrochelatase"/>
    <property type="match status" value="1"/>
</dbReference>
<dbReference type="NCBIfam" id="TIGR00109">
    <property type="entry name" value="hemH"/>
    <property type="match status" value="1"/>
</dbReference>
<dbReference type="SUPFAM" id="SSF53800">
    <property type="entry name" value="Chelatase"/>
    <property type="match status" value="1"/>
</dbReference>
<keyword evidence="2 7" id="KW-0408">Iron</keyword>
<dbReference type="GO" id="GO:0005737">
    <property type="term" value="C:cytoplasm"/>
    <property type="evidence" value="ECO:0007669"/>
    <property type="project" value="UniProtKB-SubCell"/>
</dbReference>
<evidence type="ECO:0000313" key="10">
    <source>
        <dbReference type="Proteomes" id="UP000199537"/>
    </source>
</evidence>
<evidence type="ECO:0000256" key="6">
    <source>
        <dbReference type="ARBA" id="ARBA00024536"/>
    </source>
</evidence>
<gene>
    <name evidence="7" type="primary">hemH</name>
    <name evidence="9" type="ORF">SAMN05660895_0044</name>
</gene>
<dbReference type="STRING" id="1393122.SAMN05660895_0044"/>
<evidence type="ECO:0000256" key="2">
    <source>
        <dbReference type="ARBA" id="ARBA00023004"/>
    </source>
</evidence>
<name>A0A1I7MXN8_9BACT</name>
<dbReference type="RefSeq" id="WP_092456059.1">
    <property type="nucleotide sequence ID" value="NZ_FPCJ01000001.1"/>
</dbReference>
<keyword evidence="3 7" id="KW-0350">Heme biosynthesis</keyword>
<protein>
    <recommendedName>
        <fullName evidence="7">Ferrochelatase</fullName>
        <ecNumber evidence="7">4.98.1.1</ecNumber>
    </recommendedName>
    <alternativeName>
        <fullName evidence="7">Heme synthase</fullName>
    </alternativeName>
    <alternativeName>
        <fullName evidence="7">Protoheme ferro-lyase</fullName>
    </alternativeName>
</protein>
<comment type="pathway">
    <text evidence="7">Porphyrin-containing compound metabolism; protoheme biosynthesis; protoheme from protoporphyrin-IX: step 1/1.</text>
</comment>
<keyword evidence="7" id="KW-0963">Cytoplasm</keyword>
<evidence type="ECO:0000256" key="4">
    <source>
        <dbReference type="ARBA" id="ARBA00023239"/>
    </source>
</evidence>
<evidence type="ECO:0000256" key="5">
    <source>
        <dbReference type="ARBA" id="ARBA00023244"/>
    </source>
</evidence>
<dbReference type="Gene3D" id="3.40.50.1400">
    <property type="match status" value="2"/>
</dbReference>
<dbReference type="GO" id="GO:0046872">
    <property type="term" value="F:metal ion binding"/>
    <property type="evidence" value="ECO:0007669"/>
    <property type="project" value="UniProtKB-KW"/>
</dbReference>
<feature type="binding site" evidence="7">
    <location>
        <position position="297"/>
    </location>
    <ligand>
        <name>Fe(2+)</name>
        <dbReference type="ChEBI" id="CHEBI:29033"/>
    </ligand>
</feature>
<reference evidence="10" key="1">
    <citation type="submission" date="2016-10" db="EMBL/GenBank/DDBJ databases">
        <authorList>
            <person name="Varghese N."/>
            <person name="Submissions S."/>
        </authorList>
    </citation>
    <scope>NUCLEOTIDE SEQUENCE [LARGE SCALE GENOMIC DNA]</scope>
    <source>
        <strain evidence="10">DSM 14807</strain>
    </source>
</reference>
<dbReference type="EMBL" id="FPCJ01000001">
    <property type="protein sequence ID" value="SFV27138.1"/>
    <property type="molecule type" value="Genomic_DNA"/>
</dbReference>
<dbReference type="GO" id="GO:0006783">
    <property type="term" value="P:heme biosynthetic process"/>
    <property type="evidence" value="ECO:0007669"/>
    <property type="project" value="UniProtKB-UniRule"/>
</dbReference>
<comment type="function">
    <text evidence="7">Catalyzes the ferrous insertion into protoporphyrin IX.</text>
</comment>
<dbReference type="CDD" id="cd00419">
    <property type="entry name" value="Ferrochelatase_C"/>
    <property type="match status" value="1"/>
</dbReference>
<evidence type="ECO:0000256" key="7">
    <source>
        <dbReference type="HAMAP-Rule" id="MF_00323"/>
    </source>
</evidence>